<dbReference type="Pfam" id="PF14561">
    <property type="entry name" value="TPR_20"/>
    <property type="match status" value="1"/>
</dbReference>
<gene>
    <name evidence="1" type="ORF">FRACA_1200012</name>
</gene>
<dbReference type="InterPro" id="IPR011990">
    <property type="entry name" value="TPR-like_helical_dom_sf"/>
</dbReference>
<dbReference type="Proteomes" id="UP000234331">
    <property type="component" value="Unassembled WGS sequence"/>
</dbReference>
<protein>
    <submittedName>
        <fullName evidence="1">Thioredoxin domain-containing protein</fullName>
    </submittedName>
</protein>
<sequence>MPGAAAAGGEARDPHLATAESALARGDIDTAIESYRVLLAEAPGDPEAVTGLARAELLRRVRDHDPAEIRARLEADPADVDAAIAAADLGIAQGDTAGALAGLVAVVRRTSGEEREKARAHLVDLFQALGDADPAVPPARRSLAAALF</sequence>
<dbReference type="Gene3D" id="1.25.40.10">
    <property type="entry name" value="Tetratricopeptide repeat domain"/>
    <property type="match status" value="1"/>
</dbReference>
<organism evidence="1 2">
    <name type="scientific">Frankia canadensis</name>
    <dbReference type="NCBI Taxonomy" id="1836972"/>
    <lineage>
        <taxon>Bacteria</taxon>
        <taxon>Bacillati</taxon>
        <taxon>Actinomycetota</taxon>
        <taxon>Actinomycetes</taxon>
        <taxon>Frankiales</taxon>
        <taxon>Frankiaceae</taxon>
        <taxon>Frankia</taxon>
    </lineage>
</organism>
<keyword evidence="2" id="KW-1185">Reference proteome</keyword>
<name>A0A2I2KK30_9ACTN</name>
<dbReference type="AlphaFoldDB" id="A0A2I2KK30"/>
<evidence type="ECO:0000313" key="1">
    <source>
        <dbReference type="EMBL" id="SNQ46007.1"/>
    </source>
</evidence>
<dbReference type="SUPFAM" id="SSF48452">
    <property type="entry name" value="TPR-like"/>
    <property type="match status" value="1"/>
</dbReference>
<evidence type="ECO:0000313" key="2">
    <source>
        <dbReference type="Proteomes" id="UP000234331"/>
    </source>
</evidence>
<accession>A0A2I2KK30</accession>
<dbReference type="EMBL" id="FZMO01000025">
    <property type="protein sequence ID" value="SNQ46007.1"/>
    <property type="molecule type" value="Genomic_DNA"/>
</dbReference>
<proteinExistence type="predicted"/>
<reference evidence="1 2" key="1">
    <citation type="submission" date="2017-06" db="EMBL/GenBank/DDBJ databases">
        <authorList>
            <person name="Kim H.J."/>
            <person name="Triplett B.A."/>
        </authorList>
    </citation>
    <scope>NUCLEOTIDE SEQUENCE [LARGE SCALE GENOMIC DNA]</scope>
    <source>
        <strain evidence="1">FRACA_ARgP5</strain>
    </source>
</reference>